<evidence type="ECO:0000313" key="4">
    <source>
        <dbReference type="Proteomes" id="UP000188268"/>
    </source>
</evidence>
<gene>
    <name evidence="3" type="ORF">CCACVL1_16529</name>
</gene>
<name>A0A1R3HWD6_COCAP</name>
<dbReference type="GO" id="GO:0016413">
    <property type="term" value="F:O-acetyltransferase activity"/>
    <property type="evidence" value="ECO:0007669"/>
    <property type="project" value="InterPro"/>
</dbReference>
<keyword evidence="1" id="KW-0732">Signal</keyword>
<dbReference type="EMBL" id="AWWV01011079">
    <property type="protein sequence ID" value="OMO74677.1"/>
    <property type="molecule type" value="Genomic_DNA"/>
</dbReference>
<feature type="chain" id="PRO_5010283515" description="Trichome birefringence-like N-terminal domain-containing protein" evidence="1">
    <location>
        <begin position="29"/>
        <end position="184"/>
    </location>
</feature>
<evidence type="ECO:0000259" key="2">
    <source>
        <dbReference type="Pfam" id="PF14416"/>
    </source>
</evidence>
<feature type="signal peptide" evidence="1">
    <location>
        <begin position="1"/>
        <end position="28"/>
    </location>
</feature>
<comment type="caution">
    <text evidence="3">The sequence shown here is derived from an EMBL/GenBank/DDBJ whole genome shotgun (WGS) entry which is preliminary data.</text>
</comment>
<dbReference type="Pfam" id="PF14416">
    <property type="entry name" value="PMR5N"/>
    <property type="match status" value="1"/>
</dbReference>
<dbReference type="GO" id="GO:0005794">
    <property type="term" value="C:Golgi apparatus"/>
    <property type="evidence" value="ECO:0007669"/>
    <property type="project" value="TreeGrafter"/>
</dbReference>
<evidence type="ECO:0000256" key="1">
    <source>
        <dbReference type="SAM" id="SignalP"/>
    </source>
</evidence>
<dbReference type="PANTHER" id="PTHR32285">
    <property type="entry name" value="PROTEIN TRICHOME BIREFRINGENCE-LIKE 9-RELATED"/>
    <property type="match status" value="1"/>
</dbReference>
<keyword evidence="4" id="KW-1185">Reference proteome</keyword>
<sequence length="184" mass="20370">MGVRVHSITFILPSLFLVLALVFHQGNAKGKAAFVSGSGCDLFTGKWVFDPSYPLYSASAACPFIEREFACQKNGRQDLLYTHYRWHPLDCTLTSKGFDCQANGRPDKDYLNYRWKPIACSLPREVGLKMKHSLFTILRNVPLSAKASIAKQMDDPTKIISTTDGNQLLVHCQDGSLLAVSSPG</sequence>
<dbReference type="InterPro" id="IPR029962">
    <property type="entry name" value="TBL"/>
</dbReference>
<dbReference type="AlphaFoldDB" id="A0A1R3HWD6"/>
<protein>
    <recommendedName>
        <fullName evidence="2">Trichome birefringence-like N-terminal domain-containing protein</fullName>
    </recommendedName>
</protein>
<dbReference type="InterPro" id="IPR025846">
    <property type="entry name" value="TBL_N"/>
</dbReference>
<dbReference type="PANTHER" id="PTHR32285:SF58">
    <property type="entry name" value="PROTEIN TRICHOME BIREFRINGENCE-LIKE 41"/>
    <property type="match status" value="1"/>
</dbReference>
<dbReference type="OrthoDB" id="1931533at2759"/>
<dbReference type="Gramene" id="OMO74677">
    <property type="protein sequence ID" value="OMO74677"/>
    <property type="gene ID" value="CCACVL1_16529"/>
</dbReference>
<evidence type="ECO:0000313" key="3">
    <source>
        <dbReference type="EMBL" id="OMO74677.1"/>
    </source>
</evidence>
<organism evidence="3 4">
    <name type="scientific">Corchorus capsularis</name>
    <name type="common">Jute</name>
    <dbReference type="NCBI Taxonomy" id="210143"/>
    <lineage>
        <taxon>Eukaryota</taxon>
        <taxon>Viridiplantae</taxon>
        <taxon>Streptophyta</taxon>
        <taxon>Embryophyta</taxon>
        <taxon>Tracheophyta</taxon>
        <taxon>Spermatophyta</taxon>
        <taxon>Magnoliopsida</taxon>
        <taxon>eudicotyledons</taxon>
        <taxon>Gunneridae</taxon>
        <taxon>Pentapetalae</taxon>
        <taxon>rosids</taxon>
        <taxon>malvids</taxon>
        <taxon>Malvales</taxon>
        <taxon>Malvaceae</taxon>
        <taxon>Grewioideae</taxon>
        <taxon>Apeibeae</taxon>
        <taxon>Corchorus</taxon>
    </lineage>
</organism>
<dbReference type="STRING" id="210143.A0A1R3HWD6"/>
<feature type="domain" description="Trichome birefringence-like N-terminal" evidence="2">
    <location>
        <begin position="39"/>
        <end position="91"/>
    </location>
</feature>
<reference evidence="3 4" key="1">
    <citation type="submission" date="2013-09" db="EMBL/GenBank/DDBJ databases">
        <title>Corchorus capsularis genome sequencing.</title>
        <authorList>
            <person name="Alam M."/>
            <person name="Haque M.S."/>
            <person name="Islam M.S."/>
            <person name="Emdad E.M."/>
            <person name="Islam M.M."/>
            <person name="Ahmed B."/>
            <person name="Halim A."/>
            <person name="Hossen Q.M.M."/>
            <person name="Hossain M.Z."/>
            <person name="Ahmed R."/>
            <person name="Khan M.M."/>
            <person name="Islam R."/>
            <person name="Rashid M.M."/>
            <person name="Khan S.A."/>
            <person name="Rahman M.S."/>
            <person name="Alam M."/>
        </authorList>
    </citation>
    <scope>NUCLEOTIDE SEQUENCE [LARGE SCALE GENOMIC DNA]</scope>
    <source>
        <strain evidence="4">cv. CVL-1</strain>
        <tissue evidence="3">Whole seedling</tissue>
    </source>
</reference>
<accession>A0A1R3HWD6</accession>
<proteinExistence type="predicted"/>
<dbReference type="Proteomes" id="UP000188268">
    <property type="component" value="Unassembled WGS sequence"/>
</dbReference>